<dbReference type="PANTHER" id="PTHR12110">
    <property type="entry name" value="HYDROXYPYRUVATE ISOMERASE"/>
    <property type="match status" value="1"/>
</dbReference>
<feature type="domain" description="Xylose isomerase-like TIM barrel" evidence="1">
    <location>
        <begin position="32"/>
        <end position="223"/>
    </location>
</feature>
<gene>
    <name evidence="2" type="ORF">AB2L27_01715</name>
</gene>
<dbReference type="RefSeq" id="WP_370439739.1">
    <property type="nucleotide sequence ID" value="NZ_JBGFTU010000002.1"/>
</dbReference>
<dbReference type="Gene3D" id="3.20.20.150">
    <property type="entry name" value="Divalent-metal-dependent TIM barrel enzymes"/>
    <property type="match status" value="1"/>
</dbReference>
<protein>
    <submittedName>
        <fullName evidence="2">Sugar phosphate isomerase/epimerase family protein</fullName>
    </submittedName>
</protein>
<keyword evidence="2" id="KW-0413">Isomerase</keyword>
<proteinExistence type="predicted"/>
<evidence type="ECO:0000313" key="3">
    <source>
        <dbReference type="Proteomes" id="UP001565927"/>
    </source>
</evidence>
<keyword evidence="3" id="KW-1185">Reference proteome</keyword>
<name>A0ABV4GVZ2_9ACTN</name>
<evidence type="ECO:0000313" key="2">
    <source>
        <dbReference type="EMBL" id="MEZ0163478.1"/>
    </source>
</evidence>
<dbReference type="GO" id="GO:0016853">
    <property type="term" value="F:isomerase activity"/>
    <property type="evidence" value="ECO:0007669"/>
    <property type="project" value="UniProtKB-KW"/>
</dbReference>
<dbReference type="Proteomes" id="UP001565927">
    <property type="component" value="Unassembled WGS sequence"/>
</dbReference>
<dbReference type="InterPro" id="IPR013022">
    <property type="entry name" value="Xyl_isomerase-like_TIM-brl"/>
</dbReference>
<reference evidence="2 3" key="1">
    <citation type="submission" date="2024-07" db="EMBL/GenBank/DDBJ databases">
        <authorList>
            <person name="Thanompreechachai J."/>
            <person name="Duangmal K."/>
        </authorList>
    </citation>
    <scope>NUCLEOTIDE SEQUENCE [LARGE SCALE GENOMIC DNA]</scope>
    <source>
        <strain evidence="2 3">LSe6-4</strain>
    </source>
</reference>
<dbReference type="InterPro" id="IPR050312">
    <property type="entry name" value="IolE/XylAMocC-like"/>
</dbReference>
<comment type="caution">
    <text evidence="2">The sequence shown here is derived from an EMBL/GenBank/DDBJ whole genome shotgun (WGS) entry which is preliminary data.</text>
</comment>
<dbReference type="Pfam" id="PF01261">
    <property type="entry name" value="AP_endonuc_2"/>
    <property type="match status" value="1"/>
</dbReference>
<dbReference type="PANTHER" id="PTHR12110:SF41">
    <property type="entry name" value="INOSOSE DEHYDRATASE"/>
    <property type="match status" value="1"/>
</dbReference>
<dbReference type="EMBL" id="JBGFTU010000002">
    <property type="protein sequence ID" value="MEZ0163478.1"/>
    <property type="molecule type" value="Genomic_DNA"/>
</dbReference>
<accession>A0ABV4GVZ2</accession>
<dbReference type="InterPro" id="IPR036237">
    <property type="entry name" value="Xyl_isomerase-like_sf"/>
</dbReference>
<sequence>MTSPSTAGPQLDVSRISVQLYTVRQDLAADPEATLARLAAIGFTHVEPFALATSAPTLAPLLAAHGLDAPTAHASVVGADLDAVLAAAATTGTTLVIDPHVDRARWSTEEDVAAIAAELNAAAARAADAGVTIGYHNHEFELETRIGGRPALEVLAGHLHERVALEVDTYWAVVGGVDVPDLLDRLGSRVSAVHLKDGDGSRDDSKQVAFGTGDIDTASILAACTRAGSSVQWGVVELDDTTGDMFTAVQDSYTHLAGALSRGAAA</sequence>
<evidence type="ECO:0000259" key="1">
    <source>
        <dbReference type="Pfam" id="PF01261"/>
    </source>
</evidence>
<dbReference type="SUPFAM" id="SSF51658">
    <property type="entry name" value="Xylose isomerase-like"/>
    <property type="match status" value="1"/>
</dbReference>
<organism evidence="2 3">
    <name type="scientific">Kineococcus halophytocola</name>
    <dbReference type="NCBI Taxonomy" id="3234027"/>
    <lineage>
        <taxon>Bacteria</taxon>
        <taxon>Bacillati</taxon>
        <taxon>Actinomycetota</taxon>
        <taxon>Actinomycetes</taxon>
        <taxon>Kineosporiales</taxon>
        <taxon>Kineosporiaceae</taxon>
        <taxon>Kineococcus</taxon>
    </lineage>
</organism>